<dbReference type="RefSeq" id="WP_184148732.1">
    <property type="nucleotide sequence ID" value="NZ_JACHFM010000002.1"/>
</dbReference>
<proteinExistence type="predicted"/>
<protein>
    <submittedName>
        <fullName evidence="1">Uncharacterized protein</fullName>
    </submittedName>
</protein>
<dbReference type="AlphaFoldDB" id="A0A840SML7"/>
<reference evidence="1 2" key="1">
    <citation type="submission" date="2020-08" db="EMBL/GenBank/DDBJ databases">
        <title>Genomic Encyclopedia of Type Strains, Phase IV (KMG-IV): sequencing the most valuable type-strain genomes for metagenomic binning, comparative biology and taxonomic classification.</title>
        <authorList>
            <person name="Goeker M."/>
        </authorList>
    </citation>
    <scope>NUCLEOTIDE SEQUENCE [LARGE SCALE GENOMIC DNA]</scope>
    <source>
        <strain evidence="1 2">DSM 101730</strain>
    </source>
</reference>
<dbReference type="EMBL" id="JACHFM010000002">
    <property type="protein sequence ID" value="MBB5222234.1"/>
    <property type="molecule type" value="Genomic_DNA"/>
</dbReference>
<organism evidence="1 2">
    <name type="scientific">Amaricoccus macauensis</name>
    <dbReference type="NCBI Taxonomy" id="57001"/>
    <lineage>
        <taxon>Bacteria</taxon>
        <taxon>Pseudomonadati</taxon>
        <taxon>Pseudomonadota</taxon>
        <taxon>Alphaproteobacteria</taxon>
        <taxon>Rhodobacterales</taxon>
        <taxon>Paracoccaceae</taxon>
        <taxon>Amaricoccus</taxon>
    </lineage>
</organism>
<gene>
    <name evidence="1" type="ORF">HNP73_002170</name>
</gene>
<sequence>MAKPDLDERMKALEAAIESARSRLVGRDEFAGDDIGDLLATINHDFDKVAHDDVAAAHARYDAIEKRLAAVQGRIDSAASKD</sequence>
<evidence type="ECO:0000313" key="2">
    <source>
        <dbReference type="Proteomes" id="UP000549457"/>
    </source>
</evidence>
<name>A0A840SML7_9RHOB</name>
<dbReference type="Proteomes" id="UP000549457">
    <property type="component" value="Unassembled WGS sequence"/>
</dbReference>
<evidence type="ECO:0000313" key="1">
    <source>
        <dbReference type="EMBL" id="MBB5222234.1"/>
    </source>
</evidence>
<accession>A0A840SML7</accession>
<comment type="caution">
    <text evidence="1">The sequence shown here is derived from an EMBL/GenBank/DDBJ whole genome shotgun (WGS) entry which is preliminary data.</text>
</comment>
<keyword evidence="2" id="KW-1185">Reference proteome</keyword>